<reference evidence="1 2" key="1">
    <citation type="submission" date="2019-08" db="EMBL/GenBank/DDBJ databases">
        <title>Pseudomonas haemolytica sp. nov. isolated from raw milk and skim milk concentrate.</title>
        <authorList>
            <person name="Hofmann K."/>
            <person name="Huptas C."/>
            <person name="Doll E."/>
            <person name="Scherer S."/>
            <person name="Wenning M."/>
        </authorList>
    </citation>
    <scope>NUCLEOTIDE SEQUENCE [LARGE SCALE GENOMIC DNA]</scope>
    <source>
        <strain evidence="1 2">DSM 108988</strain>
    </source>
</reference>
<protein>
    <submittedName>
        <fullName evidence="1">YncE family protein</fullName>
    </submittedName>
</protein>
<comment type="caution">
    <text evidence="1">The sequence shown here is derived from an EMBL/GenBank/DDBJ whole genome shotgun (WGS) entry which is preliminary data.</text>
</comment>
<dbReference type="AlphaFoldDB" id="A0A646P197"/>
<sequence>MHVDGFPEGASIGAGDVVSGLWCIVESYEDIRQNDVIELSWDGIFVLHTVSPAEAAGGAPIRVFVSKSIIDQGGQLGTLTLRFRVRDVVENFSGEKYQYSKPYFLDAELDPSLLGAPIFLVDGDELVSRQIDFDTQSDSTFEILILTNRQFPTPNPRHQVTALLLCMLDDGTILPIELGPVTDNNLGFTIIPVDAKIIEQVIGGSFRVQFRWETAGGEYLGKSGSITITVVGTKVSMPAPSVSPIELGLIPAGEPITVTIPHYEPHNPGLWETLYMIHIPPGGGSAIIHSQSQLAGSQGGTYTVSAAEMEQFNGRGDIQIYYETNDGAVHILGGGALAIRQSAMLGAQVGEREADMPAPRLQGAIGNNVDPADVPGSDVLITFPYLLTQNGDKLHWTCIGSGLGGSISGTIDINGVTAGKELPYPVTRDILDKNNNGSLRISYSLERAGPPRVVLRSEVLALTVGKGVQLDRPIIEGASISPDELNPLAAVNGTRVRVKFRPMLATDWITVDWVTADGHGSVAKKVYGDPTTNEVSVLIDPRTIAQGIRDGGNTINVQYHFHRGTFPYESLIVPLRLLPLTGLPTPTIEGFSGPILEVSRLSPLARTFIPVWSFIHAAQLIWMTYESGGVVIEETYTANEVTAEGERNGINPPTPVDKIKLLEDGADLTIKFWASLAETPDQREAVLFGVRHYTIQALPGVLPHPFINGTTDTGPNVTVDPLGIEHNTTVTARYAGMSGRDKITLEWFFADGTHRSVTLDGLDGGEVVFNLTADKVLHRSVNSTVCLKYSVVRDGAGDPIPSQVQTVRVNTIPAASLPQPRINNIASGGTLDVNNFAGNATAAVPKWSLSHPGQRVWLICSSAGVTPLTVLNGVAITATEALNGLANKAVLRSWLKRITNGRQITITCEVTFDGSNDKLKAVIFRSAQYIKTDPWTDAGHYFNTGNLGGWTLGRGGLGATFGVLGLFVDTPHPSNAGAVISRTFNFNRVHRYSISYSIGSVSPPGGVPPITAVLVGSQVAIPKFTVPNSGYIEGQQNLSFIPAANGPASVVLHNYQDLGGGSGSQGGNDFHVYYIGVYRLD</sequence>
<dbReference type="EMBL" id="VOIX01000008">
    <property type="protein sequence ID" value="MRJ22763.1"/>
    <property type="molecule type" value="Genomic_DNA"/>
</dbReference>
<name>A0A646P197_9PSED</name>
<evidence type="ECO:0000313" key="2">
    <source>
        <dbReference type="Proteomes" id="UP000432048"/>
    </source>
</evidence>
<dbReference type="RefSeq" id="WP_153839289.1">
    <property type="nucleotide sequence ID" value="NZ_VOIX01000008.1"/>
</dbReference>
<dbReference type="Proteomes" id="UP000432048">
    <property type="component" value="Unassembled WGS sequence"/>
</dbReference>
<proteinExistence type="predicted"/>
<accession>A0A646P197</accession>
<evidence type="ECO:0000313" key="1">
    <source>
        <dbReference type="EMBL" id="MRJ22763.1"/>
    </source>
</evidence>
<gene>
    <name evidence="1" type="ORF">FRT60_20875</name>
</gene>
<organism evidence="1 2">
    <name type="scientific">Pseudomonas haemolytica</name>
    <dbReference type="NCBI Taxonomy" id="2600065"/>
    <lineage>
        <taxon>Bacteria</taxon>
        <taxon>Pseudomonadati</taxon>
        <taxon>Pseudomonadota</taxon>
        <taxon>Gammaproteobacteria</taxon>
        <taxon>Pseudomonadales</taxon>
        <taxon>Pseudomonadaceae</taxon>
        <taxon>Pseudomonas</taxon>
    </lineage>
</organism>